<keyword evidence="7" id="KW-0597">Phosphoprotein</keyword>
<dbReference type="GO" id="GO:0005813">
    <property type="term" value="C:centrosome"/>
    <property type="evidence" value="ECO:0007669"/>
    <property type="project" value="UniProtKB-SubCell"/>
</dbReference>
<feature type="compositionally biased region" description="Acidic residues" evidence="18">
    <location>
        <begin position="538"/>
        <end position="549"/>
    </location>
</feature>
<comment type="caution">
    <text evidence="21">The sequence shown here is derived from an EMBL/GenBank/DDBJ whole genome shotgun (WGS) entry which is preliminary data.</text>
</comment>
<evidence type="ECO:0000259" key="19">
    <source>
        <dbReference type="PROSITE" id="PS50011"/>
    </source>
</evidence>
<dbReference type="OrthoDB" id="3638488at2759"/>
<organism evidence="21 22">
    <name type="scientific">Stylophora pistillata</name>
    <name type="common">Smooth cauliflower coral</name>
    <dbReference type="NCBI Taxonomy" id="50429"/>
    <lineage>
        <taxon>Eukaryota</taxon>
        <taxon>Metazoa</taxon>
        <taxon>Cnidaria</taxon>
        <taxon>Anthozoa</taxon>
        <taxon>Hexacorallia</taxon>
        <taxon>Scleractinia</taxon>
        <taxon>Astrocoeniina</taxon>
        <taxon>Pocilloporidae</taxon>
        <taxon>Stylophora</taxon>
    </lineage>
</organism>
<sequence>MSMREGEPTRRTTYVGNSQQMLRDIKKSLQHLKRQPEQPQRLSQQPAATPSSNTATTVVHEQTTQPNASRIAHNPNRRGMSHAKALAEIRSSLKPFEATESGYSSCSENGEAINKQYLMSQLKAMGLDEDTATEAIKMTANRTVEDALQLIETLASTGGYNRVNFGSNTPNSRSQLPPPYNAAVNRPWKGSEEETARAESPMNAVERVHSTISMPCAQASTGMSTPEATRAEWCVQRSNNPGQLVQPWRGAHIATPQQRFVERTGPKLQLGWKPTAVVGPRPMQGMNQGQAQFVNGVGANVPSPQFHVSANLTLTGNNSAPDEYQGGRMATKVPNATGSGTNNMSFNIYVQTNFPPNSSENIQASSQGQFYQNTAPHIVPTVVQGTHSDALNCNSPIPSAQQTPVPHFVQSFDPTLHPPPAYAPVPRRQTPSDVSMGEASNWQIHVPRVSSRSPVPPPCDQWRHSWNTETSSNSGSISDEMPWSSSYNDSGPPSPLSDSSFTVEGSTKVTNVTGTVVYRLDSPKRPPIPNMEASVPCNEDDDQMSESDMETLTPGQRYGQYKEKSKLKTVSPTATKFYLEQHFENLMKNTKEREKRRVQLEEEMDKVGLSHDARDQMRKILMKKETNYTRLKRSKMDITMYDKISKIGTGAFGEVWLVRKIDTNMLYAMKILRKTEVYKRNQMAHVKAERDILAEADNEWVVKLYYSFQDDKFLYLVMDYIPGGDLMSLLIKIEIFPENLARFYIAELVLAIESVHNMGFVHRDIKPDNVLIDRDGHIKLTDFGLCTGFRWTHDSKYYEDKDGHKRQESMDYGMQYWDQMEYSADLNEQLLQKSLQQMKPLERRHFRKHKRSLAHSLVGTPNYIAPEVLQRSGYTHLCDWWSVGVIMYEMLVGQPPFLASTPADTQLKVINWETTLHIPKQAELSPQAKDLILRLCTSPERRLGKNGIEEIKNHPFFAHVDWSYGVRRIPAPYIPHIASPTDTSNFDPVDESERMSSDEGGAAASVVANEPVAPRQGKLPEHAFYEFTFRRFFDDGGNTYATARRYSSDDSGTDTSKDPVYV</sequence>
<feature type="compositionally biased region" description="Low complexity" evidence="18">
    <location>
        <begin position="46"/>
        <end position="57"/>
    </location>
</feature>
<dbReference type="Gene3D" id="1.10.510.10">
    <property type="entry name" value="Transferase(Phosphotransferase) domain 1"/>
    <property type="match status" value="2"/>
</dbReference>
<dbReference type="FunFam" id="1.10.510.10:FF:000086">
    <property type="entry name" value="Non-specific serine/threonine protein kinase"/>
    <property type="match status" value="1"/>
</dbReference>
<dbReference type="InterPro" id="IPR011009">
    <property type="entry name" value="Kinase-like_dom_sf"/>
</dbReference>
<gene>
    <name evidence="21" type="primary">Lats1</name>
    <name evidence="21" type="ORF">AWC38_SpisGene3958</name>
</gene>
<feature type="domain" description="AGC-kinase C-terminal" evidence="20">
    <location>
        <begin position="958"/>
        <end position="1039"/>
    </location>
</feature>
<dbReference type="GO" id="GO:0009653">
    <property type="term" value="P:anatomical structure morphogenesis"/>
    <property type="evidence" value="ECO:0007669"/>
    <property type="project" value="UniProtKB-ARBA"/>
</dbReference>
<dbReference type="Gene3D" id="3.30.200.20">
    <property type="entry name" value="Phosphorylase Kinase, domain 1"/>
    <property type="match status" value="2"/>
</dbReference>
<evidence type="ECO:0000259" key="20">
    <source>
        <dbReference type="PROSITE" id="PS51285"/>
    </source>
</evidence>
<keyword evidence="14" id="KW-0206">Cytoskeleton</keyword>
<evidence type="ECO:0000256" key="12">
    <source>
        <dbReference type="ARBA" id="ARBA00022840"/>
    </source>
</evidence>
<dbReference type="GO" id="GO:0004674">
    <property type="term" value="F:protein serine/threonine kinase activity"/>
    <property type="evidence" value="ECO:0007669"/>
    <property type="project" value="UniProtKB-KW"/>
</dbReference>
<keyword evidence="13" id="KW-0460">Magnesium</keyword>
<dbReference type="InterPro" id="IPR008271">
    <property type="entry name" value="Ser/Thr_kinase_AS"/>
</dbReference>
<dbReference type="EC" id="2.7.11.1" evidence="4"/>
<feature type="binding site" evidence="17">
    <location>
        <position position="670"/>
    </location>
    <ligand>
        <name>ATP</name>
        <dbReference type="ChEBI" id="CHEBI:30616"/>
    </ligand>
</feature>
<dbReference type="GO" id="GO:0042308">
    <property type="term" value="P:negative regulation of protein import into nucleus"/>
    <property type="evidence" value="ECO:0007669"/>
    <property type="project" value="UniProtKB-ARBA"/>
</dbReference>
<evidence type="ECO:0000256" key="14">
    <source>
        <dbReference type="ARBA" id="ARBA00023212"/>
    </source>
</evidence>
<evidence type="ECO:0000256" key="4">
    <source>
        <dbReference type="ARBA" id="ARBA00012513"/>
    </source>
</evidence>
<dbReference type="PROSITE" id="PS50011">
    <property type="entry name" value="PROTEIN_KINASE_DOM"/>
    <property type="match status" value="1"/>
</dbReference>
<dbReference type="SMART" id="SM00133">
    <property type="entry name" value="S_TK_X"/>
    <property type="match status" value="1"/>
</dbReference>
<feature type="compositionally biased region" description="Polar residues" evidence="18">
    <location>
        <begin position="393"/>
        <end position="404"/>
    </location>
</feature>
<dbReference type="Pfam" id="PF00069">
    <property type="entry name" value="Pkinase"/>
    <property type="match status" value="2"/>
</dbReference>
<accession>A0A2B4SRQ4</accession>
<feature type="compositionally biased region" description="Basic and acidic residues" evidence="18">
    <location>
        <begin position="1"/>
        <end position="10"/>
    </location>
</feature>
<dbReference type="Proteomes" id="UP000225706">
    <property type="component" value="Unassembled WGS sequence"/>
</dbReference>
<feature type="region of interest" description="Disordered" evidence="18">
    <location>
        <begin position="1"/>
        <end position="77"/>
    </location>
</feature>
<keyword evidence="12 17" id="KW-0067">ATP-binding</keyword>
<evidence type="ECO:0000256" key="15">
    <source>
        <dbReference type="ARBA" id="ARBA00047899"/>
    </source>
</evidence>
<evidence type="ECO:0000256" key="2">
    <source>
        <dbReference type="ARBA" id="ARBA00004300"/>
    </source>
</evidence>
<feature type="compositionally biased region" description="Polar residues" evidence="18">
    <location>
        <begin position="464"/>
        <end position="488"/>
    </location>
</feature>
<evidence type="ECO:0000313" key="21">
    <source>
        <dbReference type="EMBL" id="PFX31212.1"/>
    </source>
</evidence>
<evidence type="ECO:0000256" key="9">
    <source>
        <dbReference type="ARBA" id="ARBA00022723"/>
    </source>
</evidence>
<proteinExistence type="inferred from homology"/>
<evidence type="ECO:0000256" key="11">
    <source>
        <dbReference type="ARBA" id="ARBA00022777"/>
    </source>
</evidence>
<keyword evidence="10 17" id="KW-0547">Nucleotide-binding</keyword>
<dbReference type="GO" id="GO:0035329">
    <property type="term" value="P:hippo signaling"/>
    <property type="evidence" value="ECO:0007669"/>
    <property type="project" value="UniProtKB-ARBA"/>
</dbReference>
<dbReference type="InterPro" id="IPR050839">
    <property type="entry name" value="Rho-assoc_Ser/Thr_Kinase"/>
</dbReference>
<name>A0A2B4SRQ4_STYPI</name>
<evidence type="ECO:0000256" key="8">
    <source>
        <dbReference type="ARBA" id="ARBA00022679"/>
    </source>
</evidence>
<dbReference type="GO" id="GO:0048731">
    <property type="term" value="P:system development"/>
    <property type="evidence" value="ECO:0007669"/>
    <property type="project" value="UniProtKB-ARBA"/>
</dbReference>
<dbReference type="PANTHER" id="PTHR22988:SF76">
    <property type="entry name" value="CHROMOSOME UNDETERMINED SCAFFOLD_135, WHOLE GENOME SHOTGUN SEQUENCE"/>
    <property type="match status" value="1"/>
</dbReference>
<feature type="region of interest" description="Disordered" evidence="18">
    <location>
        <begin position="1043"/>
        <end position="1062"/>
    </location>
</feature>
<dbReference type="PROSITE" id="PS00107">
    <property type="entry name" value="PROTEIN_KINASE_ATP"/>
    <property type="match status" value="1"/>
</dbReference>
<feature type="domain" description="Protein kinase" evidence="19">
    <location>
        <begin position="641"/>
        <end position="957"/>
    </location>
</feature>
<dbReference type="FunFam" id="3.30.200.20:FF:000391">
    <property type="entry name" value="Large tumor suppressor kinase 1"/>
    <property type="match status" value="1"/>
</dbReference>
<dbReference type="CDD" id="cd21774">
    <property type="entry name" value="MobB_LATS"/>
    <property type="match status" value="1"/>
</dbReference>
<evidence type="ECO:0000256" key="18">
    <source>
        <dbReference type="SAM" id="MobiDB-lite"/>
    </source>
</evidence>
<dbReference type="PANTHER" id="PTHR22988">
    <property type="entry name" value="MYOTONIC DYSTROPHY S/T KINASE-RELATED"/>
    <property type="match status" value="1"/>
</dbReference>
<evidence type="ECO:0000256" key="10">
    <source>
        <dbReference type="ARBA" id="ARBA00022741"/>
    </source>
</evidence>
<feature type="region of interest" description="Disordered" evidence="18">
    <location>
        <begin position="520"/>
        <end position="550"/>
    </location>
</feature>
<comment type="cofactor">
    <cofactor evidence="1">
        <name>Mg(2+)</name>
        <dbReference type="ChEBI" id="CHEBI:18420"/>
    </cofactor>
</comment>
<evidence type="ECO:0000256" key="17">
    <source>
        <dbReference type="PROSITE-ProRule" id="PRU10141"/>
    </source>
</evidence>
<reference evidence="22" key="1">
    <citation type="journal article" date="2017" name="bioRxiv">
        <title>Comparative analysis of the genomes of Stylophora pistillata and Acropora digitifera provides evidence for extensive differences between species of corals.</title>
        <authorList>
            <person name="Voolstra C.R."/>
            <person name="Li Y."/>
            <person name="Liew Y.J."/>
            <person name="Baumgarten S."/>
            <person name="Zoccola D."/>
            <person name="Flot J.-F."/>
            <person name="Tambutte S."/>
            <person name="Allemand D."/>
            <person name="Aranda M."/>
        </authorList>
    </citation>
    <scope>NUCLEOTIDE SEQUENCE [LARGE SCALE GENOMIC DNA]</scope>
</reference>
<keyword evidence="8" id="KW-0808">Transferase</keyword>
<evidence type="ECO:0000313" key="22">
    <source>
        <dbReference type="Proteomes" id="UP000225706"/>
    </source>
</evidence>
<dbReference type="GO" id="GO:0071944">
    <property type="term" value="C:cell periphery"/>
    <property type="evidence" value="ECO:0007669"/>
    <property type="project" value="UniProtKB-ARBA"/>
</dbReference>
<keyword evidence="6" id="KW-0723">Serine/threonine-protein kinase</keyword>
<evidence type="ECO:0000256" key="6">
    <source>
        <dbReference type="ARBA" id="ARBA00022527"/>
    </source>
</evidence>
<dbReference type="SMART" id="SM00220">
    <property type="entry name" value="S_TKc"/>
    <property type="match status" value="1"/>
</dbReference>
<keyword evidence="22" id="KW-1185">Reference proteome</keyword>
<dbReference type="GO" id="GO:0005737">
    <property type="term" value="C:cytoplasm"/>
    <property type="evidence" value="ECO:0007669"/>
    <property type="project" value="UniProtKB-ARBA"/>
</dbReference>
<feature type="region of interest" description="Disordered" evidence="18">
    <location>
        <begin position="980"/>
        <end position="1003"/>
    </location>
</feature>
<evidence type="ECO:0000256" key="7">
    <source>
        <dbReference type="ARBA" id="ARBA00022553"/>
    </source>
</evidence>
<comment type="catalytic activity">
    <reaction evidence="16">
        <text>L-seryl-[protein] + ATP = O-phospho-L-seryl-[protein] + ADP + H(+)</text>
        <dbReference type="Rhea" id="RHEA:17989"/>
        <dbReference type="Rhea" id="RHEA-COMP:9863"/>
        <dbReference type="Rhea" id="RHEA-COMP:11604"/>
        <dbReference type="ChEBI" id="CHEBI:15378"/>
        <dbReference type="ChEBI" id="CHEBI:29999"/>
        <dbReference type="ChEBI" id="CHEBI:30616"/>
        <dbReference type="ChEBI" id="CHEBI:83421"/>
        <dbReference type="ChEBI" id="CHEBI:456216"/>
        <dbReference type="EC" id="2.7.11.1"/>
    </reaction>
</comment>
<feature type="compositionally biased region" description="Polar residues" evidence="18">
    <location>
        <begin position="11"/>
        <end position="21"/>
    </location>
</feature>
<dbReference type="PROSITE" id="PS51285">
    <property type="entry name" value="AGC_KINASE_CTER"/>
    <property type="match status" value="1"/>
</dbReference>
<evidence type="ECO:0000256" key="13">
    <source>
        <dbReference type="ARBA" id="ARBA00022842"/>
    </source>
</evidence>
<dbReference type="GO" id="GO:0046872">
    <property type="term" value="F:metal ion binding"/>
    <property type="evidence" value="ECO:0007669"/>
    <property type="project" value="UniProtKB-KW"/>
</dbReference>
<dbReference type="GO" id="GO:0005524">
    <property type="term" value="F:ATP binding"/>
    <property type="evidence" value="ECO:0007669"/>
    <property type="project" value="UniProtKB-UniRule"/>
</dbReference>
<evidence type="ECO:0000256" key="5">
    <source>
        <dbReference type="ARBA" id="ARBA00022490"/>
    </source>
</evidence>
<feature type="region of interest" description="Disordered" evidence="18">
    <location>
        <begin position="393"/>
        <end position="504"/>
    </location>
</feature>
<dbReference type="AlphaFoldDB" id="A0A2B4SRQ4"/>
<keyword evidence="9" id="KW-0479">Metal-binding</keyword>
<comment type="subcellular location">
    <subcellularLocation>
        <location evidence="2">Cytoplasm</location>
        <location evidence="2">Cytoskeleton</location>
        <location evidence="2">Microtubule organizing center</location>
        <location evidence="2">Centrosome</location>
    </subcellularLocation>
</comment>
<evidence type="ECO:0000256" key="3">
    <source>
        <dbReference type="ARBA" id="ARBA00009903"/>
    </source>
</evidence>
<evidence type="ECO:0000256" key="1">
    <source>
        <dbReference type="ARBA" id="ARBA00001946"/>
    </source>
</evidence>
<comment type="catalytic activity">
    <reaction evidence="15">
        <text>L-threonyl-[protein] + ATP = O-phospho-L-threonyl-[protein] + ADP + H(+)</text>
        <dbReference type="Rhea" id="RHEA:46608"/>
        <dbReference type="Rhea" id="RHEA-COMP:11060"/>
        <dbReference type="Rhea" id="RHEA-COMP:11605"/>
        <dbReference type="ChEBI" id="CHEBI:15378"/>
        <dbReference type="ChEBI" id="CHEBI:30013"/>
        <dbReference type="ChEBI" id="CHEBI:30616"/>
        <dbReference type="ChEBI" id="CHEBI:61977"/>
        <dbReference type="ChEBI" id="CHEBI:456216"/>
        <dbReference type="EC" id="2.7.11.1"/>
    </reaction>
</comment>
<keyword evidence="11 21" id="KW-0418">Kinase</keyword>
<dbReference type="SUPFAM" id="SSF56112">
    <property type="entry name" value="Protein kinase-like (PK-like)"/>
    <property type="match status" value="1"/>
</dbReference>
<protein>
    <recommendedName>
        <fullName evidence="4">non-specific serine/threonine protein kinase</fullName>
        <ecNumber evidence="4">2.7.11.1</ecNumber>
    </recommendedName>
</protein>
<dbReference type="CDD" id="cd05598">
    <property type="entry name" value="STKc_LATS"/>
    <property type="match status" value="1"/>
</dbReference>
<dbReference type="FunFam" id="1.10.510.10:FF:000199">
    <property type="entry name" value="Non-specific serine/threonine protein kinase"/>
    <property type="match status" value="1"/>
</dbReference>
<dbReference type="EMBL" id="LSMT01000039">
    <property type="protein sequence ID" value="PFX31212.1"/>
    <property type="molecule type" value="Genomic_DNA"/>
</dbReference>
<feature type="compositionally biased region" description="Polar residues" evidence="18">
    <location>
        <begin position="429"/>
        <end position="443"/>
    </location>
</feature>
<dbReference type="InterPro" id="IPR017441">
    <property type="entry name" value="Protein_kinase_ATP_BS"/>
</dbReference>
<dbReference type="GO" id="GO:0009966">
    <property type="term" value="P:regulation of signal transduction"/>
    <property type="evidence" value="ECO:0007669"/>
    <property type="project" value="UniProtKB-ARBA"/>
</dbReference>
<dbReference type="GO" id="GO:0045177">
    <property type="term" value="C:apical part of cell"/>
    <property type="evidence" value="ECO:0007669"/>
    <property type="project" value="UniProtKB-ARBA"/>
</dbReference>
<dbReference type="STRING" id="50429.A0A2B4SRQ4"/>
<feature type="compositionally biased region" description="Polar residues" evidence="18">
    <location>
        <begin position="59"/>
        <end position="68"/>
    </location>
</feature>
<dbReference type="InterPro" id="IPR000961">
    <property type="entry name" value="AGC-kinase_C"/>
</dbReference>
<keyword evidence="5" id="KW-0963">Cytoplasm</keyword>
<comment type="similarity">
    <text evidence="3">Belongs to the protein kinase superfamily. AGC Ser/Thr protein kinase family.</text>
</comment>
<dbReference type="InterPro" id="IPR000719">
    <property type="entry name" value="Prot_kinase_dom"/>
</dbReference>
<dbReference type="PROSITE" id="PS00108">
    <property type="entry name" value="PROTEIN_KINASE_ST"/>
    <property type="match status" value="1"/>
</dbReference>
<evidence type="ECO:0000256" key="16">
    <source>
        <dbReference type="ARBA" id="ARBA00048679"/>
    </source>
</evidence>